<comment type="caution">
    <text evidence="5">The sequence shown here is derived from an EMBL/GenBank/DDBJ whole genome shotgun (WGS) entry which is preliminary data.</text>
</comment>
<sequence>MRTNTSARGLRSRVGTRVLALSAAVLAVISLTSAPAWAVDYPSWQDVQNAKANEASKAAEITRIEGLIADSEAQVAATQAIADQRGAEYQVAQDAFDEADFRANSLQAQADASKVEAEAATARAGLLAAQLYRTGGSDLSTDLMLGGDGQADQFLSKLGQASKLAEINSGLYSAAVETKNAAQALTDQAQVARTEREKLRVEAEAKLAEAAAASQAAQEQLAQQQEMNITLTQQLAALKDATAATTEQYQAGVEERRKAAAAAAAASGASGDYGQLSDQGWARPGSGRITDNFGPRPSQPAGANAFHRGTDLGTGCSAPIYAATGGTVIYAGPNGTYGNFVLIDHGSGVSTGYAHIRAGGIFVNVGQWVDAGQNIASTGSTGASTACHLHFEVRINGTAIDAVPFMRDRGAPLG</sequence>
<gene>
    <name evidence="5" type="ORF">DDQ50_01480</name>
</gene>
<protein>
    <submittedName>
        <fullName evidence="5">Cell wall-binding protein</fullName>
    </submittedName>
</protein>
<dbReference type="SUPFAM" id="SSF51261">
    <property type="entry name" value="Duplicated hybrid motif"/>
    <property type="match status" value="1"/>
</dbReference>
<evidence type="ECO:0000256" key="3">
    <source>
        <dbReference type="SAM" id="SignalP"/>
    </source>
</evidence>
<evidence type="ECO:0000256" key="1">
    <source>
        <dbReference type="SAM" id="Coils"/>
    </source>
</evidence>
<dbReference type="OrthoDB" id="1099523at2"/>
<evidence type="ECO:0000313" key="6">
    <source>
        <dbReference type="Proteomes" id="UP000244893"/>
    </source>
</evidence>
<feature type="domain" description="M23ase beta-sheet core" evidence="4">
    <location>
        <begin position="306"/>
        <end position="401"/>
    </location>
</feature>
<dbReference type="CDD" id="cd12797">
    <property type="entry name" value="M23_peptidase"/>
    <property type="match status" value="1"/>
</dbReference>
<dbReference type="InterPro" id="IPR016047">
    <property type="entry name" value="M23ase_b-sheet_dom"/>
</dbReference>
<dbReference type="InterPro" id="IPR050570">
    <property type="entry name" value="Cell_wall_metabolism_enzyme"/>
</dbReference>
<name>A0A2V1HY23_9MICO</name>
<dbReference type="Proteomes" id="UP000244893">
    <property type="component" value="Unassembled WGS sequence"/>
</dbReference>
<dbReference type="PANTHER" id="PTHR21666">
    <property type="entry name" value="PEPTIDASE-RELATED"/>
    <property type="match status" value="1"/>
</dbReference>
<keyword evidence="3" id="KW-0732">Signal</keyword>
<evidence type="ECO:0000313" key="5">
    <source>
        <dbReference type="EMBL" id="PVZ96290.1"/>
    </source>
</evidence>
<keyword evidence="1" id="KW-0175">Coiled coil</keyword>
<dbReference type="GO" id="GO:0004222">
    <property type="term" value="F:metalloendopeptidase activity"/>
    <property type="evidence" value="ECO:0007669"/>
    <property type="project" value="TreeGrafter"/>
</dbReference>
<proteinExistence type="predicted"/>
<feature type="signal peptide" evidence="3">
    <location>
        <begin position="1"/>
        <end position="38"/>
    </location>
</feature>
<dbReference type="Pfam" id="PF01551">
    <property type="entry name" value="Peptidase_M23"/>
    <property type="match status" value="1"/>
</dbReference>
<keyword evidence="6" id="KW-1185">Reference proteome</keyword>
<dbReference type="AlphaFoldDB" id="A0A2V1HY23"/>
<feature type="region of interest" description="Disordered" evidence="2">
    <location>
        <begin position="270"/>
        <end position="304"/>
    </location>
</feature>
<evidence type="ECO:0000256" key="2">
    <source>
        <dbReference type="SAM" id="MobiDB-lite"/>
    </source>
</evidence>
<dbReference type="InterPro" id="IPR011055">
    <property type="entry name" value="Dup_hybrid_motif"/>
</dbReference>
<feature type="coiled-coil region" evidence="1">
    <location>
        <begin position="182"/>
        <end position="241"/>
    </location>
</feature>
<feature type="chain" id="PRO_5016130840" evidence="3">
    <location>
        <begin position="39"/>
        <end position="414"/>
    </location>
</feature>
<organism evidence="5 6">
    <name type="scientific">Amnibacterium flavum</name>
    <dbReference type="NCBI Taxonomy" id="2173173"/>
    <lineage>
        <taxon>Bacteria</taxon>
        <taxon>Bacillati</taxon>
        <taxon>Actinomycetota</taxon>
        <taxon>Actinomycetes</taxon>
        <taxon>Micrococcales</taxon>
        <taxon>Microbacteriaceae</taxon>
        <taxon>Amnibacterium</taxon>
    </lineage>
</organism>
<evidence type="ECO:0000259" key="4">
    <source>
        <dbReference type="Pfam" id="PF01551"/>
    </source>
</evidence>
<dbReference type="EMBL" id="QEOP01000001">
    <property type="protein sequence ID" value="PVZ96290.1"/>
    <property type="molecule type" value="Genomic_DNA"/>
</dbReference>
<reference evidence="5 6" key="1">
    <citation type="submission" date="2018-05" db="EMBL/GenBank/DDBJ databases">
        <title>Amnibacterium sp. M8JJ-5, whole genome shotgun sequence.</title>
        <authorList>
            <person name="Tuo L."/>
        </authorList>
    </citation>
    <scope>NUCLEOTIDE SEQUENCE [LARGE SCALE GENOMIC DNA]</scope>
    <source>
        <strain evidence="5 6">M8JJ-5</strain>
    </source>
</reference>
<dbReference type="PANTHER" id="PTHR21666:SF270">
    <property type="entry name" value="MUREIN HYDROLASE ACTIVATOR ENVC"/>
    <property type="match status" value="1"/>
</dbReference>
<accession>A0A2V1HY23</accession>
<dbReference type="Gene3D" id="2.70.70.10">
    <property type="entry name" value="Glucose Permease (Domain IIA)"/>
    <property type="match status" value="1"/>
</dbReference>